<proteinExistence type="predicted"/>
<comment type="caution">
    <text evidence="2">The sequence shown here is derived from an EMBL/GenBank/DDBJ whole genome shotgun (WGS) entry which is preliminary data.</text>
</comment>
<evidence type="ECO:0000313" key="3">
    <source>
        <dbReference type="Proteomes" id="UP001605036"/>
    </source>
</evidence>
<feature type="domain" description="Reverse transcriptase" evidence="1">
    <location>
        <begin position="1"/>
        <end position="167"/>
    </location>
</feature>
<accession>A0ABD1Z4K7</accession>
<dbReference type="PANTHER" id="PTHR31635">
    <property type="entry name" value="REVERSE TRANSCRIPTASE DOMAIN-CONTAINING PROTEIN-RELATED"/>
    <property type="match status" value="1"/>
</dbReference>
<sequence length="167" mass="18536">MMDNILSFWLSNDNLTQQKRSGLFFKLDFEKAFDRVEHDFLWDTMSKLGLGDKFIRLVKGLTVGAQTMININGGFSPRFDITRGVRQGCPLAPLLFAISTEPLMAMLKGAIAQGRIKSLSFGNSAVADFSLFADDMDIYMEVDQASFTALKGILTFFESASGARLNL</sequence>
<gene>
    <name evidence="2" type="ORF">R1flu_010298</name>
</gene>
<dbReference type="PANTHER" id="PTHR31635:SF196">
    <property type="entry name" value="REVERSE TRANSCRIPTASE DOMAIN-CONTAINING PROTEIN-RELATED"/>
    <property type="match status" value="1"/>
</dbReference>
<evidence type="ECO:0000259" key="1">
    <source>
        <dbReference type="PROSITE" id="PS50878"/>
    </source>
</evidence>
<dbReference type="InterPro" id="IPR043502">
    <property type="entry name" value="DNA/RNA_pol_sf"/>
</dbReference>
<dbReference type="SUPFAM" id="SSF56672">
    <property type="entry name" value="DNA/RNA polymerases"/>
    <property type="match status" value="1"/>
</dbReference>
<organism evidence="2 3">
    <name type="scientific">Riccia fluitans</name>
    <dbReference type="NCBI Taxonomy" id="41844"/>
    <lineage>
        <taxon>Eukaryota</taxon>
        <taxon>Viridiplantae</taxon>
        <taxon>Streptophyta</taxon>
        <taxon>Embryophyta</taxon>
        <taxon>Marchantiophyta</taxon>
        <taxon>Marchantiopsida</taxon>
        <taxon>Marchantiidae</taxon>
        <taxon>Marchantiales</taxon>
        <taxon>Ricciaceae</taxon>
        <taxon>Riccia</taxon>
    </lineage>
</organism>
<protein>
    <recommendedName>
        <fullName evidence="1">Reverse transcriptase domain-containing protein</fullName>
    </recommendedName>
</protein>
<dbReference type="PROSITE" id="PS50878">
    <property type="entry name" value="RT_POL"/>
    <property type="match status" value="1"/>
</dbReference>
<dbReference type="InterPro" id="IPR000477">
    <property type="entry name" value="RT_dom"/>
</dbReference>
<name>A0ABD1Z4K7_9MARC</name>
<evidence type="ECO:0000313" key="2">
    <source>
        <dbReference type="EMBL" id="KAL2642711.1"/>
    </source>
</evidence>
<keyword evidence="3" id="KW-1185">Reference proteome</keyword>
<dbReference type="EMBL" id="JBHFFA010000002">
    <property type="protein sequence ID" value="KAL2642711.1"/>
    <property type="molecule type" value="Genomic_DNA"/>
</dbReference>
<dbReference type="Pfam" id="PF00078">
    <property type="entry name" value="RVT_1"/>
    <property type="match status" value="1"/>
</dbReference>
<dbReference type="AlphaFoldDB" id="A0ABD1Z4K7"/>
<reference evidence="2 3" key="1">
    <citation type="submission" date="2024-09" db="EMBL/GenBank/DDBJ databases">
        <title>Chromosome-scale assembly of Riccia fluitans.</title>
        <authorList>
            <person name="Paukszto L."/>
            <person name="Sawicki J."/>
            <person name="Karawczyk K."/>
            <person name="Piernik-Szablinska J."/>
            <person name="Szczecinska M."/>
            <person name="Mazdziarz M."/>
        </authorList>
    </citation>
    <scope>NUCLEOTIDE SEQUENCE [LARGE SCALE GENOMIC DNA]</scope>
    <source>
        <strain evidence="2">Rf_01</strain>
        <tissue evidence="2">Aerial parts of the thallus</tissue>
    </source>
</reference>
<dbReference type="Proteomes" id="UP001605036">
    <property type="component" value="Unassembled WGS sequence"/>
</dbReference>